<evidence type="ECO:0000256" key="1">
    <source>
        <dbReference type="SAM" id="SignalP"/>
    </source>
</evidence>
<keyword evidence="1" id="KW-0732">Signal</keyword>
<dbReference type="Proteomes" id="UP000276133">
    <property type="component" value="Unassembled WGS sequence"/>
</dbReference>
<comment type="caution">
    <text evidence="2">The sequence shown here is derived from an EMBL/GenBank/DDBJ whole genome shotgun (WGS) entry which is preliminary data.</text>
</comment>
<dbReference type="OrthoDB" id="10205997at2759"/>
<feature type="signal peptide" evidence="1">
    <location>
        <begin position="1"/>
        <end position="16"/>
    </location>
</feature>
<sequence length="194" mass="19786">MKFLILTLATIAAVTASVPVSRLENRDFWEGLVGALLTPIGNALQTSAELAAQLTAAISVGGIDAVLALFNGKRDADARILDLVSGIVTDYFTNVISPALNDAAQNLALMAAQLVAGVAEGGLPALTSLLSGLTGKRNADTRIIDMVSGIVTDYFTNVISPALNDAAQNLALMAAQLVAGVAEGGLPALMNLLG</sequence>
<name>A0A3M7QP76_BRAPC</name>
<keyword evidence="3" id="KW-1185">Reference proteome</keyword>
<proteinExistence type="predicted"/>
<dbReference type="EMBL" id="REGN01005572">
    <property type="protein sequence ID" value="RNA12881.1"/>
    <property type="molecule type" value="Genomic_DNA"/>
</dbReference>
<evidence type="ECO:0000313" key="2">
    <source>
        <dbReference type="EMBL" id="RNA12881.1"/>
    </source>
</evidence>
<gene>
    <name evidence="2" type="ORF">BpHYR1_018435</name>
</gene>
<dbReference type="AlphaFoldDB" id="A0A3M7QP76"/>
<reference evidence="2 3" key="1">
    <citation type="journal article" date="2018" name="Sci. Rep.">
        <title>Genomic signatures of local adaptation to the degree of environmental predictability in rotifers.</title>
        <authorList>
            <person name="Franch-Gras L."/>
            <person name="Hahn C."/>
            <person name="Garcia-Roger E.M."/>
            <person name="Carmona M.J."/>
            <person name="Serra M."/>
            <person name="Gomez A."/>
        </authorList>
    </citation>
    <scope>NUCLEOTIDE SEQUENCE [LARGE SCALE GENOMIC DNA]</scope>
    <source>
        <strain evidence="2">HYR1</strain>
    </source>
</reference>
<protein>
    <submittedName>
        <fullName evidence="2">Uncharacterized protein</fullName>
    </submittedName>
</protein>
<feature type="chain" id="PRO_5018251364" evidence="1">
    <location>
        <begin position="17"/>
        <end position="194"/>
    </location>
</feature>
<evidence type="ECO:0000313" key="3">
    <source>
        <dbReference type="Proteomes" id="UP000276133"/>
    </source>
</evidence>
<accession>A0A3M7QP76</accession>
<organism evidence="2 3">
    <name type="scientific">Brachionus plicatilis</name>
    <name type="common">Marine rotifer</name>
    <name type="synonym">Brachionus muelleri</name>
    <dbReference type="NCBI Taxonomy" id="10195"/>
    <lineage>
        <taxon>Eukaryota</taxon>
        <taxon>Metazoa</taxon>
        <taxon>Spiralia</taxon>
        <taxon>Gnathifera</taxon>
        <taxon>Rotifera</taxon>
        <taxon>Eurotatoria</taxon>
        <taxon>Monogononta</taxon>
        <taxon>Pseudotrocha</taxon>
        <taxon>Ploima</taxon>
        <taxon>Brachionidae</taxon>
        <taxon>Brachionus</taxon>
    </lineage>
</organism>